<comment type="caution">
    <text evidence="2">The sequence shown here is derived from an EMBL/GenBank/DDBJ whole genome shotgun (WGS) entry which is preliminary data.</text>
</comment>
<feature type="domain" description="F-box" evidence="1">
    <location>
        <begin position="9"/>
        <end position="53"/>
    </location>
</feature>
<dbReference type="Pfam" id="PF12937">
    <property type="entry name" value="F-box-like"/>
    <property type="match status" value="1"/>
</dbReference>
<name>A0A8K0L3J7_9PEZI</name>
<dbReference type="AlphaFoldDB" id="A0A8K0L3J7"/>
<organism evidence="2 3">
    <name type="scientific">Elsinoe batatas</name>
    <dbReference type="NCBI Taxonomy" id="2601811"/>
    <lineage>
        <taxon>Eukaryota</taxon>
        <taxon>Fungi</taxon>
        <taxon>Dikarya</taxon>
        <taxon>Ascomycota</taxon>
        <taxon>Pezizomycotina</taxon>
        <taxon>Dothideomycetes</taxon>
        <taxon>Dothideomycetidae</taxon>
        <taxon>Myriangiales</taxon>
        <taxon>Elsinoaceae</taxon>
        <taxon>Elsinoe</taxon>
    </lineage>
</organism>
<dbReference type="EMBL" id="JAESVG020000003">
    <property type="protein sequence ID" value="KAG8629276.1"/>
    <property type="molecule type" value="Genomic_DNA"/>
</dbReference>
<accession>A0A8K0L3J7</accession>
<dbReference type="Proteomes" id="UP000809789">
    <property type="component" value="Unassembled WGS sequence"/>
</dbReference>
<evidence type="ECO:0000259" key="1">
    <source>
        <dbReference type="Pfam" id="PF12937"/>
    </source>
</evidence>
<protein>
    <recommendedName>
        <fullName evidence="1">F-box domain-containing protein</fullName>
    </recommendedName>
</protein>
<dbReference type="InterPro" id="IPR001810">
    <property type="entry name" value="F-box_dom"/>
</dbReference>
<proteinExistence type="predicted"/>
<sequence length="339" mass="38149">MAAEVTAAAKLPFEVKCMIAEALKRPSDLARLCRVSNTWYDAGIRKLYRHVRFDIGVLDDVKLMATTLNLRNRGLRYVRTVELGIAAGGLGRQVDATISAILDLLPKDSIERFRWRSWVTLSRSTLRKILLQQTKMSTVQAFHADHLTNVVLPDSDDSVTTFHDFDGGDLLESSCARTCRRSYKPTSALQHCKKLRLCIQSEESFEISRIFLSECQPRDLTIRIHPNDKNLRFMSALVAAPQASAQPTNYACAFVERLCDNLDWHHYSSSMQNLGSLTLVNADLINSSIWVRMIPFTSLHTLRFCGCSDLEQFISYLETSRGCLGCRCGAFAVGFILSL</sequence>
<keyword evidence="3" id="KW-1185">Reference proteome</keyword>
<evidence type="ECO:0000313" key="3">
    <source>
        <dbReference type="Proteomes" id="UP000809789"/>
    </source>
</evidence>
<gene>
    <name evidence="2" type="ORF">KVT40_003141</name>
</gene>
<evidence type="ECO:0000313" key="2">
    <source>
        <dbReference type="EMBL" id="KAG8629276.1"/>
    </source>
</evidence>
<dbReference type="OrthoDB" id="5284003at2759"/>
<reference evidence="2" key="1">
    <citation type="submission" date="2021-07" db="EMBL/GenBank/DDBJ databases">
        <title>Elsinoe batatas strain:CRI-CJ2 Genome sequencing and assembly.</title>
        <authorList>
            <person name="Huang L."/>
        </authorList>
    </citation>
    <scope>NUCLEOTIDE SEQUENCE</scope>
    <source>
        <strain evidence="2">CRI-CJ2</strain>
    </source>
</reference>